<evidence type="ECO:0000256" key="2">
    <source>
        <dbReference type="HAMAP-Rule" id="MF_00984"/>
    </source>
</evidence>
<dbReference type="Gene3D" id="2.40.50.140">
    <property type="entry name" value="Nucleic acid-binding proteins"/>
    <property type="match status" value="1"/>
</dbReference>
<comment type="subunit">
    <text evidence="2">Homotetramer.</text>
</comment>
<reference evidence="4 5" key="1">
    <citation type="submission" date="2024-06" db="EMBL/GenBank/DDBJ databases">
        <title>Genomic Encyclopedia of Type Strains, Phase IV (KMG-IV): sequencing the most valuable type-strain genomes for metagenomic binning, comparative biology and taxonomic classification.</title>
        <authorList>
            <person name="Goeker M."/>
        </authorList>
    </citation>
    <scope>NUCLEOTIDE SEQUENCE [LARGE SCALE GENOMIC DNA]</scope>
    <source>
        <strain evidence="4 5">DSM 21460</strain>
    </source>
</reference>
<proteinExistence type="inferred from homology"/>
<dbReference type="PANTHER" id="PTHR10302">
    <property type="entry name" value="SINGLE-STRANDED DNA-BINDING PROTEIN"/>
    <property type="match status" value="1"/>
</dbReference>
<organism evidence="4 5">
    <name type="scientific">Peptoniphilus olsenii</name>
    <dbReference type="NCBI Taxonomy" id="411570"/>
    <lineage>
        <taxon>Bacteria</taxon>
        <taxon>Bacillati</taxon>
        <taxon>Bacillota</taxon>
        <taxon>Tissierellia</taxon>
        <taxon>Tissierellales</taxon>
        <taxon>Peptoniphilaceae</taxon>
        <taxon>Peptoniphilus</taxon>
    </lineage>
</organism>
<gene>
    <name evidence="4" type="ORF">ABID14_000372</name>
</gene>
<dbReference type="GO" id="GO:0003677">
    <property type="term" value="F:DNA binding"/>
    <property type="evidence" value="ECO:0007669"/>
    <property type="project" value="UniProtKB-KW"/>
</dbReference>
<sequence>MNKVILIGRLTKDIELRYTNSQMAIGRFTLAINRKMTKEKRQEAERNNLPTADFIGCIAFGKTAETLSNYVGKGNQLGVEGHIQTGSYENKEGQRIYITNVIVDGFTFIDSRDKNGGDSEVQDQNYDGFFPVNNNDIPF</sequence>
<dbReference type="PANTHER" id="PTHR10302:SF27">
    <property type="entry name" value="SINGLE-STRANDED DNA-BINDING PROTEIN"/>
    <property type="match status" value="1"/>
</dbReference>
<dbReference type="CDD" id="cd04496">
    <property type="entry name" value="SSB_OBF"/>
    <property type="match status" value="1"/>
</dbReference>
<keyword evidence="1 2" id="KW-0238">DNA-binding</keyword>
<dbReference type="PROSITE" id="PS50935">
    <property type="entry name" value="SSB"/>
    <property type="match status" value="1"/>
</dbReference>
<dbReference type="RefSeq" id="WP_354366750.1">
    <property type="nucleotide sequence ID" value="NZ_JBEPMA010000001.1"/>
</dbReference>
<dbReference type="InterPro" id="IPR000424">
    <property type="entry name" value="Primosome_PriB/ssb"/>
</dbReference>
<dbReference type="Pfam" id="PF00436">
    <property type="entry name" value="SSB"/>
    <property type="match status" value="1"/>
</dbReference>
<dbReference type="Proteomes" id="UP001549162">
    <property type="component" value="Unassembled WGS sequence"/>
</dbReference>
<dbReference type="InterPro" id="IPR012340">
    <property type="entry name" value="NA-bd_OB-fold"/>
</dbReference>
<dbReference type="NCBIfam" id="TIGR00621">
    <property type="entry name" value="ssb"/>
    <property type="match status" value="1"/>
</dbReference>
<evidence type="ECO:0000256" key="3">
    <source>
        <dbReference type="PIRNR" id="PIRNR002070"/>
    </source>
</evidence>
<comment type="caution">
    <text evidence="2">Lacks conserved residue(s) required for the propagation of feature annotation.</text>
</comment>
<dbReference type="PIRSF" id="PIRSF002070">
    <property type="entry name" value="SSB"/>
    <property type="match status" value="1"/>
</dbReference>
<dbReference type="HAMAP" id="MF_00984">
    <property type="entry name" value="SSB"/>
    <property type="match status" value="1"/>
</dbReference>
<name>A0ABV2J7J4_9FIRM</name>
<evidence type="ECO:0000256" key="1">
    <source>
        <dbReference type="ARBA" id="ARBA00023125"/>
    </source>
</evidence>
<comment type="caution">
    <text evidence="4">The sequence shown here is derived from an EMBL/GenBank/DDBJ whole genome shotgun (WGS) entry which is preliminary data.</text>
</comment>
<keyword evidence="5" id="KW-1185">Reference proteome</keyword>
<evidence type="ECO:0000313" key="4">
    <source>
        <dbReference type="EMBL" id="MET3616752.1"/>
    </source>
</evidence>
<protein>
    <recommendedName>
        <fullName evidence="2 3">Single-stranded DNA-binding protein</fullName>
        <shortName evidence="2">SSB</shortName>
    </recommendedName>
</protein>
<dbReference type="SUPFAM" id="SSF50249">
    <property type="entry name" value="Nucleic acid-binding proteins"/>
    <property type="match status" value="1"/>
</dbReference>
<dbReference type="InterPro" id="IPR011344">
    <property type="entry name" value="ssDNA-bd"/>
</dbReference>
<accession>A0ABV2J7J4</accession>
<evidence type="ECO:0000313" key="5">
    <source>
        <dbReference type="Proteomes" id="UP001549162"/>
    </source>
</evidence>
<dbReference type="EMBL" id="JBEPMA010000001">
    <property type="protein sequence ID" value="MET3616752.1"/>
    <property type="molecule type" value="Genomic_DNA"/>
</dbReference>